<comment type="pathway">
    <text evidence="1">Carbohydrate acid metabolism.</text>
</comment>
<gene>
    <name evidence="6" type="ORF">SUH3_18820</name>
</gene>
<dbReference type="CDD" id="cd00452">
    <property type="entry name" value="KDPG_aldolase"/>
    <property type="match status" value="1"/>
</dbReference>
<dbReference type="NCBIfam" id="NF006600">
    <property type="entry name" value="PRK09140.1"/>
    <property type="match status" value="1"/>
</dbReference>
<evidence type="ECO:0000313" key="6">
    <source>
        <dbReference type="EMBL" id="KEJ96315.1"/>
    </source>
</evidence>
<dbReference type="PANTHER" id="PTHR30246">
    <property type="entry name" value="2-KETO-3-DEOXY-6-PHOSPHOGLUCONATE ALDOLASE"/>
    <property type="match status" value="1"/>
</dbReference>
<evidence type="ECO:0000256" key="1">
    <source>
        <dbReference type="ARBA" id="ARBA00004761"/>
    </source>
</evidence>
<reference evidence="6 7" key="1">
    <citation type="submission" date="2014-01" db="EMBL/GenBank/DDBJ databases">
        <title>Sulfitobacter sp. H3 (MCCC 1A00686) Genome Sequencing.</title>
        <authorList>
            <person name="Lai Q."/>
            <person name="Hong Z."/>
        </authorList>
    </citation>
    <scope>NUCLEOTIDE SEQUENCE [LARGE SCALE GENOMIC DNA]</scope>
    <source>
        <strain evidence="6 7">H3</strain>
    </source>
</reference>
<evidence type="ECO:0000313" key="7">
    <source>
        <dbReference type="Proteomes" id="UP000027746"/>
    </source>
</evidence>
<dbReference type="GeneID" id="68870864"/>
<keyword evidence="4 6" id="KW-0456">Lyase</keyword>
<dbReference type="PANTHER" id="PTHR30246:SF1">
    <property type="entry name" value="2-DEHYDRO-3-DEOXY-6-PHOSPHOGALACTONATE ALDOLASE-RELATED"/>
    <property type="match status" value="1"/>
</dbReference>
<evidence type="ECO:0000256" key="3">
    <source>
        <dbReference type="ARBA" id="ARBA00011233"/>
    </source>
</evidence>
<evidence type="ECO:0000256" key="4">
    <source>
        <dbReference type="ARBA" id="ARBA00023239"/>
    </source>
</evidence>
<dbReference type="InterPro" id="IPR013785">
    <property type="entry name" value="Aldolase_TIM"/>
</dbReference>
<evidence type="ECO:0000256" key="5">
    <source>
        <dbReference type="ARBA" id="ARBA00023277"/>
    </source>
</evidence>
<organism evidence="6 7">
    <name type="scientific">Pseudosulfitobacter pseudonitzschiae</name>
    <dbReference type="NCBI Taxonomy" id="1402135"/>
    <lineage>
        <taxon>Bacteria</taxon>
        <taxon>Pseudomonadati</taxon>
        <taxon>Pseudomonadota</taxon>
        <taxon>Alphaproteobacteria</taxon>
        <taxon>Rhodobacterales</taxon>
        <taxon>Roseobacteraceae</taxon>
        <taxon>Pseudosulfitobacter</taxon>
    </lineage>
</organism>
<dbReference type="AlphaFoldDB" id="A0A073J399"/>
<dbReference type="EC" id="4.1.2.21" evidence="6"/>
<dbReference type="SUPFAM" id="SSF51569">
    <property type="entry name" value="Aldolase"/>
    <property type="match status" value="1"/>
</dbReference>
<dbReference type="EMBL" id="JAMD01000004">
    <property type="protein sequence ID" value="KEJ96315.1"/>
    <property type="molecule type" value="Genomic_DNA"/>
</dbReference>
<keyword evidence="5" id="KW-0119">Carbohydrate metabolism</keyword>
<dbReference type="RefSeq" id="WP_037925549.1">
    <property type="nucleotide sequence ID" value="NZ_CP054599.1"/>
</dbReference>
<dbReference type="Pfam" id="PF01081">
    <property type="entry name" value="Aldolase"/>
    <property type="match status" value="1"/>
</dbReference>
<dbReference type="Gene3D" id="3.20.20.70">
    <property type="entry name" value="Aldolase class I"/>
    <property type="match status" value="1"/>
</dbReference>
<dbReference type="InterPro" id="IPR000887">
    <property type="entry name" value="Aldlse_KDPG_KHG"/>
</dbReference>
<name>A0A073J399_9RHOB</name>
<comment type="similarity">
    <text evidence="2">Belongs to the KHG/KDPG aldolase family.</text>
</comment>
<protein>
    <submittedName>
        <fullName evidence="6">2-dehydro-3-deoxy-6-phosphogalactonate aldolase</fullName>
        <ecNumber evidence="6">4.1.2.21</ecNumber>
    </submittedName>
</protein>
<evidence type="ECO:0000256" key="2">
    <source>
        <dbReference type="ARBA" id="ARBA00006906"/>
    </source>
</evidence>
<dbReference type="GO" id="GO:0008674">
    <property type="term" value="F:2-dehydro-3-deoxy-6-phosphogalactonate aldolase activity"/>
    <property type="evidence" value="ECO:0007669"/>
    <property type="project" value="UniProtKB-EC"/>
</dbReference>
<proteinExistence type="inferred from homology"/>
<comment type="caution">
    <text evidence="6">The sequence shown here is derived from an EMBL/GenBank/DDBJ whole genome shotgun (WGS) entry which is preliminary data.</text>
</comment>
<sequence>MSRNIIAILRGITPPEALPVCEALIAAGVTKIEVPLNSPDPFDSIGQMQAEFGHAAVIGAGTVLSVADVERLADIGAQMVVSPDCNIAVIAATKGAGMLSYPGCLTPTECFAALATGADGIKIFPSFLLGTKGLQALRAVLPETAQVFAVGGVGAEHFGDWLAVGANGFGIGTALYAPGMSAQDVRARAAGIVAAYDLAKEGL</sequence>
<comment type="subunit">
    <text evidence="3">Homotrimer.</text>
</comment>
<accession>A0A073J399</accession>
<dbReference type="Proteomes" id="UP000027746">
    <property type="component" value="Unassembled WGS sequence"/>
</dbReference>
<keyword evidence="7" id="KW-1185">Reference proteome</keyword>
<dbReference type="OrthoDB" id="7204076at2"/>